<name>A0ACB8CXT9_DERSI</name>
<keyword evidence="2" id="KW-1185">Reference proteome</keyword>
<protein>
    <submittedName>
        <fullName evidence="1">Uncharacterized protein</fullName>
    </submittedName>
</protein>
<proteinExistence type="predicted"/>
<accession>A0ACB8CXT9</accession>
<organism evidence="1 2">
    <name type="scientific">Dermacentor silvarum</name>
    <name type="common">Tick</name>
    <dbReference type="NCBI Taxonomy" id="543639"/>
    <lineage>
        <taxon>Eukaryota</taxon>
        <taxon>Metazoa</taxon>
        <taxon>Ecdysozoa</taxon>
        <taxon>Arthropoda</taxon>
        <taxon>Chelicerata</taxon>
        <taxon>Arachnida</taxon>
        <taxon>Acari</taxon>
        <taxon>Parasitiformes</taxon>
        <taxon>Ixodida</taxon>
        <taxon>Ixodoidea</taxon>
        <taxon>Ixodidae</taxon>
        <taxon>Rhipicephalinae</taxon>
        <taxon>Dermacentor</taxon>
    </lineage>
</organism>
<sequence length="247" mass="27620">MEHPAPELSARPPAPPRATWTEGETWKLIRLWKVNLHLLRGEKHNTKVYAAIVDALRESAIIKTKKQVQGKLDNLTQRYRKELREHGTGSAATTWPFFRELHRFLGCLPSNDRSLSQESACSPSETVEEIIYSMELGAPVSANTSLVESGDEGEAAVVPTDPLSPRPGPSSTVPVRRTGKHKRTSANENFQNALLEQNERLIRALEAATAEENVLRERQMNIQEKLPWSADDIDVNRGGRGNRKSSK</sequence>
<evidence type="ECO:0000313" key="1">
    <source>
        <dbReference type="EMBL" id="KAH7954048.1"/>
    </source>
</evidence>
<dbReference type="EMBL" id="CM023473">
    <property type="protein sequence ID" value="KAH7954048.1"/>
    <property type="molecule type" value="Genomic_DNA"/>
</dbReference>
<dbReference type="Proteomes" id="UP000821865">
    <property type="component" value="Chromosome 4"/>
</dbReference>
<comment type="caution">
    <text evidence="1">The sequence shown here is derived from an EMBL/GenBank/DDBJ whole genome shotgun (WGS) entry which is preliminary data.</text>
</comment>
<gene>
    <name evidence="1" type="ORF">HPB49_015244</name>
</gene>
<evidence type="ECO:0000313" key="2">
    <source>
        <dbReference type="Proteomes" id="UP000821865"/>
    </source>
</evidence>
<reference evidence="1" key="1">
    <citation type="submission" date="2020-05" db="EMBL/GenBank/DDBJ databases">
        <title>Large-scale comparative analyses of tick genomes elucidate their genetic diversity and vector capacities.</title>
        <authorList>
            <person name="Jia N."/>
            <person name="Wang J."/>
            <person name="Shi W."/>
            <person name="Du L."/>
            <person name="Sun Y."/>
            <person name="Zhan W."/>
            <person name="Jiang J."/>
            <person name="Wang Q."/>
            <person name="Zhang B."/>
            <person name="Ji P."/>
            <person name="Sakyi L.B."/>
            <person name="Cui X."/>
            <person name="Yuan T."/>
            <person name="Jiang B."/>
            <person name="Yang W."/>
            <person name="Lam T.T.-Y."/>
            <person name="Chang Q."/>
            <person name="Ding S."/>
            <person name="Wang X."/>
            <person name="Zhu J."/>
            <person name="Ruan X."/>
            <person name="Zhao L."/>
            <person name="Wei J."/>
            <person name="Que T."/>
            <person name="Du C."/>
            <person name="Cheng J."/>
            <person name="Dai P."/>
            <person name="Han X."/>
            <person name="Huang E."/>
            <person name="Gao Y."/>
            <person name="Liu J."/>
            <person name="Shao H."/>
            <person name="Ye R."/>
            <person name="Li L."/>
            <person name="Wei W."/>
            <person name="Wang X."/>
            <person name="Wang C."/>
            <person name="Yang T."/>
            <person name="Huo Q."/>
            <person name="Li W."/>
            <person name="Guo W."/>
            <person name="Chen H."/>
            <person name="Zhou L."/>
            <person name="Ni X."/>
            <person name="Tian J."/>
            <person name="Zhou Y."/>
            <person name="Sheng Y."/>
            <person name="Liu T."/>
            <person name="Pan Y."/>
            <person name="Xia L."/>
            <person name="Li J."/>
            <person name="Zhao F."/>
            <person name="Cao W."/>
        </authorList>
    </citation>
    <scope>NUCLEOTIDE SEQUENCE</scope>
    <source>
        <strain evidence="1">Dsil-2018</strain>
    </source>
</reference>